<keyword evidence="1" id="KW-1133">Transmembrane helix</keyword>
<dbReference type="RefSeq" id="NP_852637.1">
    <property type="nucleotide sequence ID" value="NC_004823.1"/>
</dbReference>
<dbReference type="VEuPathDB" id="ToxoDB:ETH2_API03700"/>
<reference evidence="3" key="1">
    <citation type="submission" date="1997-03" db="EMBL/GenBank/DDBJ databases">
        <authorList>
            <person name="Denny P.W."/>
        </authorList>
    </citation>
    <scope>NUCLEOTIDE SEQUENCE</scope>
    <source>
        <strain evidence="3">H</strain>
    </source>
</reference>
<dbReference type="AlphaFoldDB" id="O78341"/>
<keyword evidence="1" id="KW-0472">Membrane</keyword>
<dbReference type="EMBL" id="AY217738">
    <property type="protein sequence ID" value="AAO40238.1"/>
    <property type="molecule type" value="Genomic_DNA"/>
</dbReference>
<evidence type="ECO:0000313" key="3">
    <source>
        <dbReference type="EMBL" id="CAA73001.1"/>
    </source>
</evidence>
<dbReference type="EMBL" id="Y12332">
    <property type="protein sequence ID" value="CAA73001.1"/>
    <property type="molecule type" value="Genomic_DNA"/>
</dbReference>
<protein>
    <submittedName>
        <fullName evidence="2">ORF-B</fullName>
    </submittedName>
</protein>
<reference evidence="3" key="2">
    <citation type="journal article" date="1998" name="Protist">
        <title>Evidence for a single origin of the 35 kb plastid DNA in Apicomplexans.</title>
        <authorList>
            <person name="Denny P."/>
            <person name="Preiser P."/>
            <person name="Williamson D."/>
            <person name="Wilson I."/>
        </authorList>
    </citation>
    <scope>NUCLEOTIDE SEQUENCE</scope>
    <source>
        <strain evidence="3">H</strain>
    </source>
</reference>
<keyword evidence="2" id="KW-0934">Plastid</keyword>
<evidence type="ECO:0000256" key="1">
    <source>
        <dbReference type="SAM" id="Phobius"/>
    </source>
</evidence>
<name>O78341_EIMTE</name>
<evidence type="ECO:0000313" key="2">
    <source>
        <dbReference type="EMBL" id="AAO40238.1"/>
    </source>
</evidence>
<gene>
    <name evidence="3" type="primary">ORF45</name>
</gene>
<accession>O78341</accession>
<keyword evidence="2" id="KW-0933">Apicoplast</keyword>
<organism evidence="3">
    <name type="scientific">Eimeria tenella</name>
    <name type="common">Coccidian parasite</name>
    <dbReference type="NCBI Taxonomy" id="5802"/>
    <lineage>
        <taxon>Eukaryota</taxon>
        <taxon>Sar</taxon>
        <taxon>Alveolata</taxon>
        <taxon>Apicomplexa</taxon>
        <taxon>Conoidasida</taxon>
        <taxon>Coccidia</taxon>
        <taxon>Eucoccidiorida</taxon>
        <taxon>Eimeriorina</taxon>
        <taxon>Eimeriidae</taxon>
        <taxon>Eimeria</taxon>
    </lineage>
</organism>
<proteinExistence type="predicted"/>
<sequence>MIIMVNKLKKKNKRLFNIYKYIYNKIIYLDNLKIYLYILNYLFKK</sequence>
<feature type="transmembrane region" description="Helical" evidence="1">
    <location>
        <begin position="21"/>
        <end position="43"/>
    </location>
</feature>
<keyword evidence="1" id="KW-0812">Transmembrane</keyword>
<reference evidence="2" key="3">
    <citation type="journal article" date="2003" name="Gene">
        <title>Apicoplast genome of the coccidian Eimeria tenella.</title>
        <authorList>
            <person name="Cai X."/>
            <person name="Fuller A.L."/>
            <person name="McDougald L.R."/>
            <person name="Zhu G."/>
        </authorList>
    </citation>
    <scope>NUCLEOTIDE SEQUENCE</scope>
</reference>
<geneLocation type="plastid" evidence="3"/>